<accession>H1HL97</accession>
<keyword evidence="1 2" id="KW-0732">Signal</keyword>
<evidence type="ECO:0000259" key="3">
    <source>
        <dbReference type="Pfam" id="PF13505"/>
    </source>
</evidence>
<evidence type="ECO:0000256" key="2">
    <source>
        <dbReference type="SAM" id="SignalP"/>
    </source>
</evidence>
<evidence type="ECO:0000256" key="1">
    <source>
        <dbReference type="ARBA" id="ARBA00022729"/>
    </source>
</evidence>
<protein>
    <recommendedName>
        <fullName evidence="3">Outer membrane protein beta-barrel domain-containing protein</fullName>
    </recommendedName>
</protein>
<dbReference type="STRING" id="999422.HMPREF9944_00941"/>
<evidence type="ECO:0000313" key="5">
    <source>
        <dbReference type="Proteomes" id="UP000003167"/>
    </source>
</evidence>
<dbReference type="EMBL" id="AGEK01000018">
    <property type="protein sequence ID" value="EHO72229.1"/>
    <property type="molecule type" value="Genomic_DNA"/>
</dbReference>
<keyword evidence="5" id="KW-1185">Reference proteome</keyword>
<dbReference type="Proteomes" id="UP000003167">
    <property type="component" value="Unassembled WGS sequence"/>
</dbReference>
<gene>
    <name evidence="4" type="ORF">HMPREF9944_00941</name>
</gene>
<evidence type="ECO:0000313" key="4">
    <source>
        <dbReference type="EMBL" id="EHO72229.1"/>
    </source>
</evidence>
<dbReference type="PATRIC" id="fig|999422.3.peg.967"/>
<dbReference type="OrthoDB" id="1163183at2"/>
<dbReference type="Pfam" id="PF13505">
    <property type="entry name" value="OMP_b-brl"/>
    <property type="match status" value="1"/>
</dbReference>
<dbReference type="AlphaFoldDB" id="H1HL97"/>
<reference evidence="4 5" key="1">
    <citation type="submission" date="2011-12" db="EMBL/GenBank/DDBJ databases">
        <title>The Genome Sequence of Prevotella maculosa OT 289.</title>
        <authorList>
            <consortium name="The Broad Institute Genome Sequencing Platform"/>
            <person name="Earl A."/>
            <person name="Ward D."/>
            <person name="Feldgarden M."/>
            <person name="Gevers D."/>
            <person name="Izard J."/>
            <person name="Blanton J.M."/>
            <person name="Mathney J."/>
            <person name="Tanner A.C."/>
            <person name="Dewhirst F.E."/>
            <person name="Young S.K."/>
            <person name="Zeng Q."/>
            <person name="Gargeya S."/>
            <person name="Fitzgerald M."/>
            <person name="Haas B."/>
            <person name="Abouelleil A."/>
            <person name="Alvarado L."/>
            <person name="Arachchi H.M."/>
            <person name="Berlin A."/>
            <person name="Chapman S.B."/>
            <person name="Gearin G."/>
            <person name="Goldberg J."/>
            <person name="Griggs A."/>
            <person name="Gujja S."/>
            <person name="Hansen M."/>
            <person name="Heiman D."/>
            <person name="Howarth C."/>
            <person name="Larimer J."/>
            <person name="Lui A."/>
            <person name="MacDonald P.J.P."/>
            <person name="McCowen C."/>
            <person name="Montmayeur A."/>
            <person name="Murphy C."/>
            <person name="Neiman D."/>
            <person name="Pearson M."/>
            <person name="Priest M."/>
            <person name="Roberts A."/>
            <person name="Saif S."/>
            <person name="Shea T."/>
            <person name="Sisk P."/>
            <person name="Stolte C."/>
            <person name="Sykes S."/>
            <person name="Wortman J."/>
            <person name="Nusbaum C."/>
            <person name="Birren B."/>
        </authorList>
    </citation>
    <scope>NUCLEOTIDE SEQUENCE [LARGE SCALE GENOMIC DNA]</scope>
    <source>
        <strain evidence="4 5">OT 289</strain>
    </source>
</reference>
<dbReference type="InterPro" id="IPR011250">
    <property type="entry name" value="OMP/PagP_B-barrel"/>
</dbReference>
<organism evidence="4 5">
    <name type="scientific">Segatella maculosa OT 289</name>
    <dbReference type="NCBI Taxonomy" id="999422"/>
    <lineage>
        <taxon>Bacteria</taxon>
        <taxon>Pseudomonadati</taxon>
        <taxon>Bacteroidota</taxon>
        <taxon>Bacteroidia</taxon>
        <taxon>Bacteroidales</taxon>
        <taxon>Prevotellaceae</taxon>
        <taxon>Segatella</taxon>
    </lineage>
</organism>
<dbReference type="Gene3D" id="2.40.160.20">
    <property type="match status" value="1"/>
</dbReference>
<feature type="chain" id="PRO_5003551512" description="Outer membrane protein beta-barrel domain-containing protein" evidence="2">
    <location>
        <begin position="20"/>
        <end position="158"/>
    </location>
</feature>
<name>H1HL97_9BACT</name>
<feature type="domain" description="Outer membrane protein beta-barrel" evidence="3">
    <location>
        <begin position="7"/>
        <end position="139"/>
    </location>
</feature>
<dbReference type="RefSeq" id="WP_008564756.1">
    <property type="nucleotide sequence ID" value="NZ_JH594502.1"/>
</dbReference>
<comment type="caution">
    <text evidence="4">The sequence shown here is derived from an EMBL/GenBank/DDBJ whole genome shotgun (WGS) entry which is preliminary data.</text>
</comment>
<proteinExistence type="predicted"/>
<dbReference type="InterPro" id="IPR027385">
    <property type="entry name" value="Beta-barrel_OMP"/>
</dbReference>
<sequence>MKKLLFTLSLLLMSMGAFAQTKTFEVGGKLNYGTDAPHFGIGAVARYNFDEHFRPELTMNFYPKDGNDVSAWDINANLHYLFHMTDRFKLYPLGGVGIMGASYDGPAGSTSSTKLGANLGGGLQFNLTDKLHLNAETYYQFVSDDGRGVMSVSLVYVL</sequence>
<feature type="signal peptide" evidence="2">
    <location>
        <begin position="1"/>
        <end position="19"/>
    </location>
</feature>
<dbReference type="HOGENOM" id="CLU_111119_1_0_10"/>
<dbReference type="SUPFAM" id="SSF56925">
    <property type="entry name" value="OMPA-like"/>
    <property type="match status" value="1"/>
</dbReference>